<evidence type="ECO:0000256" key="1">
    <source>
        <dbReference type="ARBA" id="ARBA00005627"/>
    </source>
</evidence>
<feature type="compositionally biased region" description="Polar residues" evidence="3">
    <location>
        <begin position="224"/>
        <end position="234"/>
    </location>
</feature>
<proteinExistence type="inferred from homology"/>
<feature type="region of interest" description="Disordered" evidence="3">
    <location>
        <begin position="1"/>
        <end position="23"/>
    </location>
</feature>
<dbReference type="VEuPathDB" id="HostDB:ENSMFAG00000032754"/>
<feature type="region of interest" description="Disordered" evidence="3">
    <location>
        <begin position="149"/>
        <end position="260"/>
    </location>
</feature>
<keyword evidence="6" id="KW-1185">Reference proteome</keyword>
<reference evidence="5 6" key="1">
    <citation type="submission" date="2013-03" db="EMBL/GenBank/DDBJ databases">
        <authorList>
            <person name="Warren W."/>
            <person name="Wilson R.K."/>
        </authorList>
    </citation>
    <scope>NUCLEOTIDE SEQUENCE</scope>
</reference>
<feature type="domain" description="Centromere protein J C-terminal" evidence="4">
    <location>
        <begin position="352"/>
        <end position="384"/>
    </location>
</feature>
<dbReference type="PANTHER" id="PTHR10331:SF25">
    <property type="entry name" value="T-COMPLEX PROTEIN 10A-RELATED"/>
    <property type="match status" value="1"/>
</dbReference>
<accession>A0A2K5V457</accession>
<feature type="compositionally biased region" description="Polar residues" evidence="3">
    <location>
        <begin position="149"/>
        <end position="163"/>
    </location>
</feature>
<feature type="compositionally biased region" description="Low complexity" evidence="3">
    <location>
        <begin position="239"/>
        <end position="256"/>
    </location>
</feature>
<reference evidence="5" key="3">
    <citation type="submission" date="2025-09" db="UniProtKB">
        <authorList>
            <consortium name="Ensembl"/>
        </authorList>
    </citation>
    <scope>IDENTIFICATION</scope>
</reference>
<organism evidence="5 6">
    <name type="scientific">Macaca fascicularis</name>
    <name type="common">Crab-eating macaque</name>
    <name type="synonym">Cynomolgus monkey</name>
    <dbReference type="NCBI Taxonomy" id="9541"/>
    <lineage>
        <taxon>Eukaryota</taxon>
        <taxon>Metazoa</taxon>
        <taxon>Chordata</taxon>
        <taxon>Craniata</taxon>
        <taxon>Vertebrata</taxon>
        <taxon>Euteleostomi</taxon>
        <taxon>Mammalia</taxon>
        <taxon>Eutheria</taxon>
        <taxon>Euarchontoglires</taxon>
        <taxon>Primates</taxon>
        <taxon>Haplorrhini</taxon>
        <taxon>Catarrhini</taxon>
        <taxon>Cercopithecidae</taxon>
        <taxon>Cercopithecinae</taxon>
        <taxon>Macaca</taxon>
    </lineage>
</organism>
<feature type="domain" description="Centromere protein J C-terminal" evidence="4">
    <location>
        <begin position="426"/>
        <end position="455"/>
    </location>
</feature>
<feature type="compositionally biased region" description="Basic and acidic residues" evidence="3">
    <location>
        <begin position="171"/>
        <end position="196"/>
    </location>
</feature>
<dbReference type="InterPro" id="IPR047002">
    <property type="entry name" value="Tcp10_C_sf"/>
</dbReference>
<reference evidence="5" key="2">
    <citation type="submission" date="2025-08" db="UniProtKB">
        <authorList>
            <consortium name="Ensembl"/>
        </authorList>
    </citation>
    <scope>IDENTIFICATION</scope>
</reference>
<protein>
    <recommendedName>
        <fullName evidence="4">Centromere protein J C-terminal domain-containing protein</fullName>
    </recommendedName>
</protein>
<dbReference type="GeneTree" id="ENSGT00530000063927"/>
<evidence type="ECO:0000313" key="6">
    <source>
        <dbReference type="Proteomes" id="UP000233100"/>
    </source>
</evidence>
<feature type="coiled-coil region" evidence="2">
    <location>
        <begin position="72"/>
        <end position="106"/>
    </location>
</feature>
<sequence length="491" mass="54355">MLEGQLEVGEPEEGTHPEDPCLGAGAAMEKTAVAAEVPREDGNAGEMPPLQQQITRLHQELGRQESLWADVHRKLQNHIDALRKQNLELREELRDLKRQQWEARKKPVARPHAGRESHTLAWEFAFGKISPLPVDEETMPKYICHKSQSATVLGQRSSSNNLTPPKAMSLKTERINLGKTPPQEDREKGPPGRHQDGSPTPTRRPTSGAERWGVSEDGKVMHPSSRSPQNSSGRKSPVQASQAATLQEQTAAAGGADRSSSVLESSEGVFLSHVEADELTGSSPNIEELQVGRAPSESCAITTFPDTSQKEPSADKKMTVIRFSNGDVKKVKPDQRVIYYHANAQMTRTTYPDGLEVVQFPNKQTEKFYPDGSKEIVFPDGTVKHLKDGQEETLFPDGTIVRVERNGDKTIVLSNGQKEIHTAQFKRREYPDGTIKTVYCSGCQETKYASGRVKIKDEAGNIILDEKQMSPQHAASHGKCQLQFFAKTDKN</sequence>
<comment type="similarity">
    <text evidence="1">Belongs to the TCP10 family.</text>
</comment>
<dbReference type="Gene3D" id="2.60.450.20">
    <property type="match status" value="1"/>
</dbReference>
<evidence type="ECO:0000256" key="3">
    <source>
        <dbReference type="SAM" id="MobiDB-lite"/>
    </source>
</evidence>
<evidence type="ECO:0000313" key="5">
    <source>
        <dbReference type="Ensembl" id="ENSMFAP00000019505.2"/>
    </source>
</evidence>
<name>A0A2K5V457_MACFA</name>
<dbReference type="Proteomes" id="UP000233100">
    <property type="component" value="Chromosome 4"/>
</dbReference>
<evidence type="ECO:0000256" key="2">
    <source>
        <dbReference type="SAM" id="Coils"/>
    </source>
</evidence>
<dbReference type="InterPro" id="IPR009852">
    <property type="entry name" value="CENPJ_C_dom"/>
</dbReference>
<dbReference type="Ensembl" id="ENSMFAT00000070053.2">
    <property type="protein sequence ID" value="ENSMFAP00000019505.2"/>
    <property type="gene ID" value="ENSMFAG00000032754.2"/>
</dbReference>
<dbReference type="AlphaFoldDB" id="A0A2K5V457"/>
<dbReference type="Pfam" id="PF07202">
    <property type="entry name" value="Tcp10_C"/>
    <property type="match status" value="3"/>
</dbReference>
<evidence type="ECO:0000259" key="4">
    <source>
        <dbReference type="Pfam" id="PF07202"/>
    </source>
</evidence>
<dbReference type="PANTHER" id="PTHR10331">
    <property type="entry name" value="T COMPLEX PROTEIN 10"/>
    <property type="match status" value="1"/>
</dbReference>
<dbReference type="Bgee" id="ENSMFAG00000032754">
    <property type="expression patterns" value="Expressed in liver"/>
</dbReference>
<keyword evidence="2" id="KW-0175">Coiled coil</keyword>
<dbReference type="InterPro" id="IPR026581">
    <property type="entry name" value="TCP10L/CENPJ"/>
</dbReference>
<feature type="domain" description="Centromere protein J C-terminal" evidence="4">
    <location>
        <begin position="387"/>
        <end position="421"/>
    </location>
</feature>